<feature type="compositionally biased region" description="Basic and acidic residues" evidence="4">
    <location>
        <begin position="1"/>
        <end position="12"/>
    </location>
</feature>
<dbReference type="PANTHER" id="PTHR43537">
    <property type="entry name" value="TRANSCRIPTIONAL REGULATOR, GNTR FAMILY"/>
    <property type="match status" value="1"/>
</dbReference>
<name>A0A3R8SFS1_9MICO</name>
<dbReference type="SUPFAM" id="SSF48008">
    <property type="entry name" value="GntR ligand-binding domain-like"/>
    <property type="match status" value="1"/>
</dbReference>
<dbReference type="InterPro" id="IPR011711">
    <property type="entry name" value="GntR_C"/>
</dbReference>
<dbReference type="GeneID" id="78119590"/>
<feature type="domain" description="HTH gntR-type" evidence="5">
    <location>
        <begin position="30"/>
        <end position="102"/>
    </location>
</feature>
<proteinExistence type="predicted"/>
<comment type="caution">
    <text evidence="6">The sequence shown here is derived from an EMBL/GenBank/DDBJ whole genome shotgun (WGS) entry which is preliminary data.</text>
</comment>
<dbReference type="Pfam" id="PF07729">
    <property type="entry name" value="FCD"/>
    <property type="match status" value="1"/>
</dbReference>
<evidence type="ECO:0000256" key="1">
    <source>
        <dbReference type="ARBA" id="ARBA00023015"/>
    </source>
</evidence>
<feature type="region of interest" description="Disordered" evidence="4">
    <location>
        <begin position="1"/>
        <end position="26"/>
    </location>
</feature>
<dbReference type="Proteomes" id="UP000274327">
    <property type="component" value="Unassembled WGS sequence"/>
</dbReference>
<dbReference type="PANTHER" id="PTHR43537:SF5">
    <property type="entry name" value="UXU OPERON TRANSCRIPTIONAL REGULATOR"/>
    <property type="match status" value="1"/>
</dbReference>
<dbReference type="EMBL" id="QOCI01000001">
    <property type="protein sequence ID" value="RRR19997.1"/>
    <property type="molecule type" value="Genomic_DNA"/>
</dbReference>
<evidence type="ECO:0000256" key="2">
    <source>
        <dbReference type="ARBA" id="ARBA00023125"/>
    </source>
</evidence>
<dbReference type="GO" id="GO:0003700">
    <property type="term" value="F:DNA-binding transcription factor activity"/>
    <property type="evidence" value="ECO:0007669"/>
    <property type="project" value="InterPro"/>
</dbReference>
<gene>
    <name evidence="6" type="ORF">DS079_00905</name>
</gene>
<dbReference type="PRINTS" id="PR00035">
    <property type="entry name" value="HTHGNTR"/>
</dbReference>
<dbReference type="InterPro" id="IPR000524">
    <property type="entry name" value="Tscrpt_reg_HTH_GntR"/>
</dbReference>
<accession>A0A3R8SFS1</accession>
<dbReference type="RefSeq" id="WP_126984440.1">
    <property type="nucleotide sequence ID" value="NZ_ML133851.1"/>
</dbReference>
<sequence>MVENAHHSEVGPHRSTAGAGGAAWGPVSRRSTHELVIDAIEDQIMSGALAVGDLLPPERELASRLQVSRTGVREAIRVLEAHGVLRSEVGSGRGAGTFVAALPRAALERFLRLHVALANFPVHDVVETRVLLERASAALAAERADAEALAELEQLLARMDRPGASREDFNDADTEFHVAIARAGGNALFAEMTGAIRASLRAPILEAFTKVEDWDAMAGMLRAQHRQILDALRAGESEEAARLTAEHIRAAAAALPDLPGA</sequence>
<reference evidence="6 7" key="1">
    <citation type="submission" date="2018-07" db="EMBL/GenBank/DDBJ databases">
        <title>Brachybacteriurn paraconglorneratum KCTC 9916.</title>
        <authorList>
            <person name="Li Y."/>
        </authorList>
    </citation>
    <scope>NUCLEOTIDE SEQUENCE [LARGE SCALE GENOMIC DNA]</scope>
    <source>
        <strain evidence="6 7">KCTC 9916</strain>
    </source>
</reference>
<dbReference type="Gene3D" id="1.20.120.530">
    <property type="entry name" value="GntR ligand-binding domain-like"/>
    <property type="match status" value="1"/>
</dbReference>
<evidence type="ECO:0000256" key="4">
    <source>
        <dbReference type="SAM" id="MobiDB-lite"/>
    </source>
</evidence>
<dbReference type="InterPro" id="IPR036390">
    <property type="entry name" value="WH_DNA-bd_sf"/>
</dbReference>
<dbReference type="GO" id="GO:0003677">
    <property type="term" value="F:DNA binding"/>
    <property type="evidence" value="ECO:0007669"/>
    <property type="project" value="UniProtKB-KW"/>
</dbReference>
<dbReference type="InterPro" id="IPR036388">
    <property type="entry name" value="WH-like_DNA-bd_sf"/>
</dbReference>
<keyword evidence="1" id="KW-0805">Transcription regulation</keyword>
<keyword evidence="2" id="KW-0238">DNA-binding</keyword>
<dbReference type="SMART" id="SM00895">
    <property type="entry name" value="FCD"/>
    <property type="match status" value="1"/>
</dbReference>
<dbReference type="SUPFAM" id="SSF46785">
    <property type="entry name" value="Winged helix' DNA-binding domain"/>
    <property type="match status" value="1"/>
</dbReference>
<evidence type="ECO:0000259" key="5">
    <source>
        <dbReference type="PROSITE" id="PS50949"/>
    </source>
</evidence>
<keyword evidence="7" id="KW-1185">Reference proteome</keyword>
<dbReference type="InterPro" id="IPR008920">
    <property type="entry name" value="TF_FadR/GntR_C"/>
</dbReference>
<dbReference type="AlphaFoldDB" id="A0A3R8SFS1"/>
<evidence type="ECO:0000313" key="7">
    <source>
        <dbReference type="Proteomes" id="UP000274327"/>
    </source>
</evidence>
<organism evidence="6 7">
    <name type="scientific">Brachybacterium paraconglomeratum</name>
    <dbReference type="NCBI Taxonomy" id="173362"/>
    <lineage>
        <taxon>Bacteria</taxon>
        <taxon>Bacillati</taxon>
        <taxon>Actinomycetota</taxon>
        <taxon>Actinomycetes</taxon>
        <taxon>Micrococcales</taxon>
        <taxon>Dermabacteraceae</taxon>
        <taxon>Brachybacterium</taxon>
    </lineage>
</organism>
<dbReference type="Pfam" id="PF00392">
    <property type="entry name" value="GntR"/>
    <property type="match status" value="1"/>
</dbReference>
<keyword evidence="3" id="KW-0804">Transcription</keyword>
<dbReference type="SMART" id="SM00345">
    <property type="entry name" value="HTH_GNTR"/>
    <property type="match status" value="1"/>
</dbReference>
<dbReference type="PROSITE" id="PS50949">
    <property type="entry name" value="HTH_GNTR"/>
    <property type="match status" value="1"/>
</dbReference>
<dbReference type="Gene3D" id="1.10.10.10">
    <property type="entry name" value="Winged helix-like DNA-binding domain superfamily/Winged helix DNA-binding domain"/>
    <property type="match status" value="1"/>
</dbReference>
<protein>
    <submittedName>
        <fullName evidence="6">GntR family transcriptional regulator</fullName>
    </submittedName>
</protein>
<dbReference type="CDD" id="cd07377">
    <property type="entry name" value="WHTH_GntR"/>
    <property type="match status" value="1"/>
</dbReference>
<evidence type="ECO:0000313" key="6">
    <source>
        <dbReference type="EMBL" id="RRR19997.1"/>
    </source>
</evidence>
<evidence type="ECO:0000256" key="3">
    <source>
        <dbReference type="ARBA" id="ARBA00023163"/>
    </source>
</evidence>